<dbReference type="GO" id="GO:0071040">
    <property type="term" value="P:nuclear polyadenylation-dependent antisense transcript catabolic process"/>
    <property type="evidence" value="ECO:0007669"/>
    <property type="project" value="TreeGrafter"/>
</dbReference>
<feature type="region of interest" description="Disordered" evidence="1">
    <location>
        <begin position="456"/>
        <end position="493"/>
    </location>
</feature>
<dbReference type="InterPro" id="IPR012337">
    <property type="entry name" value="RNaseH-like_sf"/>
</dbReference>
<dbReference type="GO" id="GO:0000467">
    <property type="term" value="P:exonucleolytic trimming to generate mature 3'-end of 5.8S rRNA from tricistronic rRNA transcript (SSU-rRNA, 5.8S rRNA, LSU-rRNA)"/>
    <property type="evidence" value="ECO:0007669"/>
    <property type="project" value="InterPro"/>
</dbReference>
<dbReference type="InterPro" id="IPR036397">
    <property type="entry name" value="RNaseH_sf"/>
</dbReference>
<dbReference type="Gene3D" id="3.30.420.10">
    <property type="entry name" value="Ribonuclease H-like superfamily/Ribonuclease H"/>
    <property type="match status" value="2"/>
</dbReference>
<dbReference type="SUPFAM" id="SSF53098">
    <property type="entry name" value="Ribonuclease H-like"/>
    <property type="match status" value="2"/>
</dbReference>
<dbReference type="GO" id="GO:0071051">
    <property type="term" value="P:poly(A)-dependent snoRNA 3'-end processing"/>
    <property type="evidence" value="ECO:0007669"/>
    <property type="project" value="TreeGrafter"/>
</dbReference>
<dbReference type="WBParaSite" id="L893_g16982.t1">
    <property type="protein sequence ID" value="L893_g16982.t1"/>
    <property type="gene ID" value="L893_g16982"/>
</dbReference>
<sequence>MSHGNFECSAPKVTKLNVTLLPNGSEQACFTKFKYCRDSKELIPFEAPKKPYNIRKRNSPISASLGYSESTFEAPKHPLAAKKVVPQNPRNFSVNDVQFIAQYEELVELIKELNKQKEIAVDVEHNDKNSFLGTTCLIQISTRSKDYVIDALNLWDHIHLLNEPFKNPAILKVFHAPKHDMEWLNRDFGLEVDNLFDTQKAMAELPGQFQGMGLKCLIETLCSISLNKEHQTSDWTLRPLSDEMMDYAARDTHYLLFCFDELRNRLVENGKLEETSDWTLRPLSDEMLDYAARDTHYLLFCFDELRNRLVENGKLEDVLKGSDRIATIRYQPQSPYGSLQFEDGCGWESLYTPRPADFIEQARDEFAREVDEGEEHLFPKKFLNKIGPVVQENGGNGVDLTFYSVVYDRMEDKEVRRFLKEKSGVPEEFWHQGLRLDRAVYEGYFFYEVEGNLVPKRGPKEENDDEEEDGGCNDEEEEPTPSMFSGFAESCFV</sequence>
<dbReference type="InterPro" id="IPR045092">
    <property type="entry name" value="Rrp6-like"/>
</dbReference>
<evidence type="ECO:0000313" key="3">
    <source>
        <dbReference type="Proteomes" id="UP000095287"/>
    </source>
</evidence>
<protein>
    <submittedName>
        <fullName evidence="4">3'-5' exonuclease domain-containing protein</fullName>
    </submittedName>
</protein>
<dbReference type="InterPro" id="IPR002562">
    <property type="entry name" value="3'-5'_exonuclease_dom"/>
</dbReference>
<dbReference type="PANTHER" id="PTHR12124">
    <property type="entry name" value="POLYMYOSITIS/SCLERODERMA AUTOANTIGEN-RELATED"/>
    <property type="match status" value="1"/>
</dbReference>
<dbReference type="AlphaFoldDB" id="A0A1I7YKB2"/>
<organism evidence="3 4">
    <name type="scientific">Steinernema glaseri</name>
    <dbReference type="NCBI Taxonomy" id="37863"/>
    <lineage>
        <taxon>Eukaryota</taxon>
        <taxon>Metazoa</taxon>
        <taxon>Ecdysozoa</taxon>
        <taxon>Nematoda</taxon>
        <taxon>Chromadorea</taxon>
        <taxon>Rhabditida</taxon>
        <taxon>Tylenchina</taxon>
        <taxon>Panagrolaimomorpha</taxon>
        <taxon>Strongyloidoidea</taxon>
        <taxon>Steinernematidae</taxon>
        <taxon>Steinernema</taxon>
    </lineage>
</organism>
<dbReference type="PANTHER" id="PTHR12124:SF47">
    <property type="entry name" value="EXOSOME COMPONENT 10"/>
    <property type="match status" value="1"/>
</dbReference>
<dbReference type="GO" id="GO:0000175">
    <property type="term" value="F:3'-5'-RNA exonuclease activity"/>
    <property type="evidence" value="ECO:0007669"/>
    <property type="project" value="InterPro"/>
</dbReference>
<dbReference type="Proteomes" id="UP000095287">
    <property type="component" value="Unplaced"/>
</dbReference>
<dbReference type="GO" id="GO:0005730">
    <property type="term" value="C:nucleolus"/>
    <property type="evidence" value="ECO:0007669"/>
    <property type="project" value="TreeGrafter"/>
</dbReference>
<keyword evidence="3" id="KW-1185">Reference proteome</keyword>
<dbReference type="GO" id="GO:0071035">
    <property type="term" value="P:nuclear polyadenylation-dependent rRNA catabolic process"/>
    <property type="evidence" value="ECO:0007669"/>
    <property type="project" value="TreeGrafter"/>
</dbReference>
<evidence type="ECO:0000256" key="1">
    <source>
        <dbReference type="SAM" id="MobiDB-lite"/>
    </source>
</evidence>
<feature type="domain" description="3'-5' exonuclease" evidence="2">
    <location>
        <begin position="97"/>
        <end position="267"/>
    </location>
</feature>
<dbReference type="SMART" id="SM00474">
    <property type="entry name" value="35EXOc"/>
    <property type="match status" value="1"/>
</dbReference>
<dbReference type="Pfam" id="PF01612">
    <property type="entry name" value="DNA_pol_A_exo1"/>
    <property type="match status" value="2"/>
</dbReference>
<feature type="compositionally biased region" description="Acidic residues" evidence="1">
    <location>
        <begin position="462"/>
        <end position="479"/>
    </location>
</feature>
<dbReference type="GO" id="GO:0003727">
    <property type="term" value="F:single-stranded RNA binding"/>
    <property type="evidence" value="ECO:0007669"/>
    <property type="project" value="TreeGrafter"/>
</dbReference>
<evidence type="ECO:0000259" key="2">
    <source>
        <dbReference type="SMART" id="SM00474"/>
    </source>
</evidence>
<proteinExistence type="predicted"/>
<dbReference type="GO" id="GO:0071039">
    <property type="term" value="P:nuclear polyadenylation-dependent CUT catabolic process"/>
    <property type="evidence" value="ECO:0007669"/>
    <property type="project" value="TreeGrafter"/>
</dbReference>
<accession>A0A1I7YKB2</accession>
<dbReference type="GO" id="GO:0000176">
    <property type="term" value="C:nuclear exosome (RNase complex)"/>
    <property type="evidence" value="ECO:0007669"/>
    <property type="project" value="TreeGrafter"/>
</dbReference>
<evidence type="ECO:0000313" key="4">
    <source>
        <dbReference type="WBParaSite" id="L893_g16982.t1"/>
    </source>
</evidence>
<dbReference type="GO" id="GO:0071044">
    <property type="term" value="P:histone mRNA catabolic process"/>
    <property type="evidence" value="ECO:0007669"/>
    <property type="project" value="TreeGrafter"/>
</dbReference>
<name>A0A1I7YKB2_9BILA</name>
<dbReference type="GO" id="GO:0071038">
    <property type="term" value="P:TRAMP-dependent tRNA surveillance pathway"/>
    <property type="evidence" value="ECO:0007669"/>
    <property type="project" value="TreeGrafter"/>
</dbReference>
<dbReference type="GO" id="GO:0071037">
    <property type="term" value="P:nuclear polyadenylation-dependent snRNA catabolic process"/>
    <property type="evidence" value="ECO:0007669"/>
    <property type="project" value="TreeGrafter"/>
</dbReference>
<dbReference type="GO" id="GO:0071036">
    <property type="term" value="P:nuclear polyadenylation-dependent snoRNA catabolic process"/>
    <property type="evidence" value="ECO:0007669"/>
    <property type="project" value="TreeGrafter"/>
</dbReference>
<reference evidence="4" key="1">
    <citation type="submission" date="2016-11" db="UniProtKB">
        <authorList>
            <consortium name="WormBaseParasite"/>
        </authorList>
    </citation>
    <scope>IDENTIFICATION</scope>
</reference>